<feature type="transmembrane region" description="Helical" evidence="1">
    <location>
        <begin position="41"/>
        <end position="62"/>
    </location>
</feature>
<keyword evidence="1" id="KW-1133">Transmembrane helix</keyword>
<dbReference type="AlphaFoldDB" id="A0A9Q0YNQ8"/>
<reference evidence="2" key="1">
    <citation type="submission" date="2021-10" db="EMBL/GenBank/DDBJ databases">
        <title>Tropical sea cucumber genome reveals ecological adaptation and Cuvierian tubules defense mechanism.</title>
        <authorList>
            <person name="Chen T."/>
        </authorList>
    </citation>
    <scope>NUCLEOTIDE SEQUENCE</scope>
    <source>
        <strain evidence="2">Nanhai2018</strain>
        <tissue evidence="2">Muscle</tissue>
    </source>
</reference>
<dbReference type="EMBL" id="JAIZAY010000019">
    <property type="protein sequence ID" value="KAJ8023592.1"/>
    <property type="molecule type" value="Genomic_DNA"/>
</dbReference>
<feature type="transmembrane region" description="Helical" evidence="1">
    <location>
        <begin position="74"/>
        <end position="94"/>
    </location>
</feature>
<dbReference type="PANTHER" id="PTHR23320:SF130">
    <property type="entry name" value="TRANSMEMBRANE PROTEIN 212"/>
    <property type="match status" value="1"/>
</dbReference>
<protein>
    <submittedName>
        <fullName evidence="2">Membrane-spanning 4-domains subfamily A member 4D</fullName>
    </submittedName>
</protein>
<comment type="caution">
    <text evidence="2">The sequence shown here is derived from an EMBL/GenBank/DDBJ whole genome shotgun (WGS) entry which is preliminary data.</text>
</comment>
<sequence length="223" mass="24005">MYRPNQHQVWGNQQYPHIATGAIGNQNPTDQKLWGGNVRRIMGILQIIFGGIELVIGVAVILVDSNYYFRQDYFGYGIWTGLFTSVTGCLGVFSDTTKCMVVAYMVTSIITAVMSAGCCVYAIFGAVDSGFNYDEQAANVALYIILCITVLAQVVISIIGASFTCKAVCSTTGQPQQVVSFPAQPMPQQCLPPPQYTVNATQGGIPYHNTTPTAHGANVSAKI</sequence>
<dbReference type="Proteomes" id="UP001152320">
    <property type="component" value="Chromosome 19"/>
</dbReference>
<name>A0A9Q0YNQ8_HOLLE</name>
<organism evidence="2 3">
    <name type="scientific">Holothuria leucospilota</name>
    <name type="common">Black long sea cucumber</name>
    <name type="synonym">Mertensiothuria leucospilota</name>
    <dbReference type="NCBI Taxonomy" id="206669"/>
    <lineage>
        <taxon>Eukaryota</taxon>
        <taxon>Metazoa</taxon>
        <taxon>Echinodermata</taxon>
        <taxon>Eleutherozoa</taxon>
        <taxon>Echinozoa</taxon>
        <taxon>Holothuroidea</taxon>
        <taxon>Aspidochirotacea</taxon>
        <taxon>Aspidochirotida</taxon>
        <taxon>Holothuriidae</taxon>
        <taxon>Holothuria</taxon>
    </lineage>
</organism>
<keyword evidence="1" id="KW-0812">Transmembrane</keyword>
<feature type="transmembrane region" description="Helical" evidence="1">
    <location>
        <begin position="140"/>
        <end position="163"/>
    </location>
</feature>
<dbReference type="OrthoDB" id="5970442at2759"/>
<evidence type="ECO:0000256" key="1">
    <source>
        <dbReference type="SAM" id="Phobius"/>
    </source>
</evidence>
<dbReference type="PANTHER" id="PTHR23320">
    <property type="entry name" value="MEMBRANE-SPANNING 4-DOMAINS SUBFAMILY A MS4A -RELATED"/>
    <property type="match status" value="1"/>
</dbReference>
<evidence type="ECO:0000313" key="2">
    <source>
        <dbReference type="EMBL" id="KAJ8023592.1"/>
    </source>
</evidence>
<proteinExistence type="predicted"/>
<feature type="transmembrane region" description="Helical" evidence="1">
    <location>
        <begin position="101"/>
        <end position="124"/>
    </location>
</feature>
<keyword evidence="1" id="KW-0472">Membrane</keyword>
<evidence type="ECO:0000313" key="3">
    <source>
        <dbReference type="Proteomes" id="UP001152320"/>
    </source>
</evidence>
<keyword evidence="3" id="KW-1185">Reference proteome</keyword>
<dbReference type="InterPro" id="IPR030417">
    <property type="entry name" value="MS4A"/>
</dbReference>
<accession>A0A9Q0YNQ8</accession>
<gene>
    <name evidence="2" type="ORF">HOLleu_36075</name>
</gene>